<name>A0A1G9XIU8_9EURY</name>
<dbReference type="InterPro" id="IPR055941">
    <property type="entry name" value="DUF7519"/>
</dbReference>
<evidence type="ECO:0000313" key="3">
    <source>
        <dbReference type="EMBL" id="SDM96674.1"/>
    </source>
</evidence>
<feature type="transmembrane region" description="Helical" evidence="2">
    <location>
        <begin position="534"/>
        <end position="554"/>
    </location>
</feature>
<dbReference type="Proteomes" id="UP000199451">
    <property type="component" value="Unassembled WGS sequence"/>
</dbReference>
<feature type="transmembrane region" description="Helical" evidence="2">
    <location>
        <begin position="109"/>
        <end position="129"/>
    </location>
</feature>
<feature type="transmembrane region" description="Helical" evidence="2">
    <location>
        <begin position="462"/>
        <end position="480"/>
    </location>
</feature>
<feature type="transmembrane region" description="Helical" evidence="2">
    <location>
        <begin position="53"/>
        <end position="73"/>
    </location>
</feature>
<accession>A0A1G9XIU8</accession>
<feature type="transmembrane region" description="Helical" evidence="2">
    <location>
        <begin position="501"/>
        <end position="522"/>
    </location>
</feature>
<dbReference type="Pfam" id="PF24363">
    <property type="entry name" value="DUF7519"/>
    <property type="match status" value="1"/>
</dbReference>
<evidence type="ECO:0000256" key="1">
    <source>
        <dbReference type="SAM" id="MobiDB-lite"/>
    </source>
</evidence>
<evidence type="ECO:0000313" key="4">
    <source>
        <dbReference type="Proteomes" id="UP000199451"/>
    </source>
</evidence>
<feature type="compositionally biased region" description="Basic and acidic residues" evidence="1">
    <location>
        <begin position="27"/>
        <end position="43"/>
    </location>
</feature>
<dbReference type="AlphaFoldDB" id="A0A1G9XIU8"/>
<feature type="transmembrane region" description="Helical" evidence="2">
    <location>
        <begin position="79"/>
        <end position="97"/>
    </location>
</feature>
<feature type="transmembrane region" description="Helical" evidence="2">
    <location>
        <begin position="349"/>
        <end position="366"/>
    </location>
</feature>
<protein>
    <submittedName>
        <fullName evidence="3">Uncharacterized protein</fullName>
    </submittedName>
</protein>
<sequence>MSDSHPAGRSSASPASPAQSTASDAPADARRDGRLPEANEHSPPESTWGPTRLGSGLVLLGTLLVTALLVTATGLTTPVGVGVGGSLALAAALWCVARDRFRLPATLAGSLLLLPAGVGLAVGVGYTLLQQLNGSVAVGSVFVVAGLTVGGFGAAAAVRDVLTTDALRRLTAVTAATLGIPLVAFLGLAAASLLPLTPAGEVADGLTSAAEATFIRPTPADEPHLISFAVLLVAAAVAARWALNRLPLAELTPDETVETVTATVAALDRTLLWSGFGGLLLAFVGVVAAIPSDPVFSRLPAAVTTLLAVVSNAPSLRWLFVTIAAASLLAVGVLAALRRAARVDERTRSYVVAVAGGGLLVAAASADPAGVVDALFATVLELLPTELATEFDSVATSVVEFYGPQTVVLGLLVGALVVTAWVTLGLVVGGWLGFLSGRAAAAGVAGSGLFVAATLAKTVGVSAPLVLGCLVASLAVWDAGEYAVGLGREVGRRAPTRQTELVHVAGSLLVGALAAGAVLALARSVPRLAAGSETPVLLALAAAVAGVVSLVVALR</sequence>
<keyword evidence="2" id="KW-0812">Transmembrane</keyword>
<keyword evidence="2" id="KW-1133">Transmembrane helix</keyword>
<gene>
    <name evidence="3" type="ORF">SAMN04487949_3010</name>
</gene>
<keyword evidence="2" id="KW-0472">Membrane</keyword>
<reference evidence="4" key="1">
    <citation type="submission" date="2016-10" db="EMBL/GenBank/DDBJ databases">
        <authorList>
            <person name="Varghese N."/>
            <person name="Submissions S."/>
        </authorList>
    </citation>
    <scope>NUCLEOTIDE SEQUENCE [LARGE SCALE GENOMIC DNA]</scope>
    <source>
        <strain evidence="4">CGMCC 1.10119</strain>
    </source>
</reference>
<feature type="region of interest" description="Disordered" evidence="1">
    <location>
        <begin position="1"/>
        <end position="50"/>
    </location>
</feature>
<feature type="compositionally biased region" description="Low complexity" evidence="1">
    <location>
        <begin position="1"/>
        <end position="26"/>
    </location>
</feature>
<dbReference type="EMBL" id="FNHL01000004">
    <property type="protein sequence ID" value="SDM96674.1"/>
    <property type="molecule type" value="Genomic_DNA"/>
</dbReference>
<feature type="transmembrane region" description="Helical" evidence="2">
    <location>
        <begin position="225"/>
        <end position="243"/>
    </location>
</feature>
<feature type="transmembrane region" description="Helical" evidence="2">
    <location>
        <begin position="135"/>
        <end position="158"/>
    </location>
</feature>
<evidence type="ECO:0000256" key="2">
    <source>
        <dbReference type="SAM" id="Phobius"/>
    </source>
</evidence>
<keyword evidence="4" id="KW-1185">Reference proteome</keyword>
<dbReference type="RefSeq" id="WP_089698750.1">
    <property type="nucleotide sequence ID" value="NZ_FNHL01000004.1"/>
</dbReference>
<proteinExistence type="predicted"/>
<dbReference type="OrthoDB" id="271912at2157"/>
<feature type="transmembrane region" description="Helical" evidence="2">
    <location>
        <begin position="316"/>
        <end position="337"/>
    </location>
</feature>
<dbReference type="STRING" id="660521.SAMN04487949_3010"/>
<feature type="transmembrane region" description="Helical" evidence="2">
    <location>
        <begin position="271"/>
        <end position="290"/>
    </location>
</feature>
<feature type="transmembrane region" description="Helical" evidence="2">
    <location>
        <begin position="170"/>
        <end position="194"/>
    </location>
</feature>
<organism evidence="3 4">
    <name type="scientific">Halogranum gelatinilyticum</name>
    <dbReference type="NCBI Taxonomy" id="660521"/>
    <lineage>
        <taxon>Archaea</taxon>
        <taxon>Methanobacteriati</taxon>
        <taxon>Methanobacteriota</taxon>
        <taxon>Stenosarchaea group</taxon>
        <taxon>Halobacteria</taxon>
        <taxon>Halobacteriales</taxon>
        <taxon>Haloferacaceae</taxon>
    </lineage>
</organism>
<feature type="transmembrane region" description="Helical" evidence="2">
    <location>
        <begin position="439"/>
        <end position="456"/>
    </location>
</feature>
<feature type="transmembrane region" description="Helical" evidence="2">
    <location>
        <begin position="407"/>
        <end position="432"/>
    </location>
</feature>